<dbReference type="Proteomes" id="UP000038045">
    <property type="component" value="Unplaced"/>
</dbReference>
<dbReference type="PANTHER" id="PTHR12289">
    <property type="entry name" value="METAXIN RELATED"/>
    <property type="match status" value="1"/>
</dbReference>
<keyword evidence="4" id="KW-1000">Mitochondrion outer membrane</keyword>
<evidence type="ECO:0000256" key="1">
    <source>
        <dbReference type="ARBA" id="ARBA00004294"/>
    </source>
</evidence>
<keyword evidence="5" id="KW-0653">Protein transport</keyword>
<dbReference type="Pfam" id="PF17171">
    <property type="entry name" value="GST_C_6"/>
    <property type="match status" value="1"/>
</dbReference>
<evidence type="ECO:0000256" key="7">
    <source>
        <dbReference type="ARBA" id="ARBA00023136"/>
    </source>
</evidence>
<accession>A0A0N4Z7M9</accession>
<dbReference type="InterPro" id="IPR036282">
    <property type="entry name" value="Glutathione-S-Trfase_C_sf"/>
</dbReference>
<evidence type="ECO:0000259" key="8">
    <source>
        <dbReference type="Pfam" id="PF10568"/>
    </source>
</evidence>
<evidence type="ECO:0000256" key="5">
    <source>
        <dbReference type="ARBA" id="ARBA00022927"/>
    </source>
</evidence>
<dbReference type="GO" id="GO:0015031">
    <property type="term" value="P:protein transport"/>
    <property type="evidence" value="ECO:0007669"/>
    <property type="project" value="UniProtKB-KW"/>
</dbReference>
<keyword evidence="3" id="KW-0813">Transport</keyword>
<comment type="similarity">
    <text evidence="2">Belongs to the metaxin family.</text>
</comment>
<feature type="domain" description="Mitochondrial outer membrane transport complex Sam37/metaxin N-terminal" evidence="8">
    <location>
        <begin position="39"/>
        <end position="157"/>
    </location>
</feature>
<organism evidence="10 11">
    <name type="scientific">Parastrongyloides trichosuri</name>
    <name type="common">Possum-specific nematode worm</name>
    <dbReference type="NCBI Taxonomy" id="131310"/>
    <lineage>
        <taxon>Eukaryota</taxon>
        <taxon>Metazoa</taxon>
        <taxon>Ecdysozoa</taxon>
        <taxon>Nematoda</taxon>
        <taxon>Chromadorea</taxon>
        <taxon>Rhabditida</taxon>
        <taxon>Tylenchina</taxon>
        <taxon>Panagrolaimomorpha</taxon>
        <taxon>Strongyloidoidea</taxon>
        <taxon>Strongyloididae</taxon>
        <taxon>Parastrongyloides</taxon>
    </lineage>
</organism>
<dbReference type="GO" id="GO:0007005">
    <property type="term" value="P:mitochondrion organization"/>
    <property type="evidence" value="ECO:0007669"/>
    <property type="project" value="TreeGrafter"/>
</dbReference>
<dbReference type="GO" id="GO:0001401">
    <property type="term" value="C:SAM complex"/>
    <property type="evidence" value="ECO:0007669"/>
    <property type="project" value="InterPro"/>
</dbReference>
<evidence type="ECO:0000256" key="4">
    <source>
        <dbReference type="ARBA" id="ARBA00022787"/>
    </source>
</evidence>
<evidence type="ECO:0000256" key="6">
    <source>
        <dbReference type="ARBA" id="ARBA00023128"/>
    </source>
</evidence>
<keyword evidence="10" id="KW-1185">Reference proteome</keyword>
<dbReference type="SUPFAM" id="SSF47616">
    <property type="entry name" value="GST C-terminal domain-like"/>
    <property type="match status" value="1"/>
</dbReference>
<sequence length="259" mass="29957">MAKEYLSGKSAVPWNDAKIYGLYPNSQGMISDNAEVFATVMLLKIEGLPFRFEGRPNAENMSKNGRTPILRLNNDNHIICGFQYIYDFLVQRGLGLTDTIPDNQIADHEAYLALIDETLRNVELWMCWKEDDVYYKITKERYGSVYSTPLNYILPCLKRREISRYFNSIGWGSKTVDDIIKIADNCFQSLSIKLGDNEFFFGDKPTHLDAFAFGHLYCIITTVLPNNSLVATIKKYENLQKFCQNMEKKFIKSKIDYHF</sequence>
<name>A0A0N4Z7M9_PARTI</name>
<dbReference type="STRING" id="131310.A0A0N4Z7M9"/>
<evidence type="ECO:0000313" key="11">
    <source>
        <dbReference type="WBParaSite" id="PTRK_0000318100.1"/>
    </source>
</evidence>
<feature type="domain" description="Metaxin glutathione S-transferase" evidence="9">
    <location>
        <begin position="183"/>
        <end position="246"/>
    </location>
</feature>
<protein>
    <submittedName>
        <fullName evidence="11">GST_C_6 domain-containing protein</fullName>
    </submittedName>
</protein>
<keyword evidence="7" id="KW-0472">Membrane</keyword>
<evidence type="ECO:0000259" key="9">
    <source>
        <dbReference type="Pfam" id="PF17171"/>
    </source>
</evidence>
<dbReference type="InterPro" id="IPR033468">
    <property type="entry name" value="Metaxin_GST"/>
</dbReference>
<reference evidence="11" key="1">
    <citation type="submission" date="2017-02" db="UniProtKB">
        <authorList>
            <consortium name="WormBaseParasite"/>
        </authorList>
    </citation>
    <scope>IDENTIFICATION</scope>
</reference>
<dbReference type="PANTHER" id="PTHR12289:SF38">
    <property type="entry name" value="METAXIN-2"/>
    <property type="match status" value="1"/>
</dbReference>
<evidence type="ECO:0000256" key="3">
    <source>
        <dbReference type="ARBA" id="ARBA00022448"/>
    </source>
</evidence>
<proteinExistence type="inferred from homology"/>
<comment type="subcellular location">
    <subcellularLocation>
        <location evidence="1">Mitochondrion outer membrane</location>
    </subcellularLocation>
</comment>
<dbReference type="InterPro" id="IPR019564">
    <property type="entry name" value="Sam37/metaxin_N"/>
</dbReference>
<keyword evidence="6" id="KW-0496">Mitochondrion</keyword>
<dbReference type="AlphaFoldDB" id="A0A0N4Z7M9"/>
<dbReference type="Pfam" id="PF10568">
    <property type="entry name" value="Tom37"/>
    <property type="match status" value="1"/>
</dbReference>
<dbReference type="InterPro" id="IPR050931">
    <property type="entry name" value="Mito_Protein_Transport_Metaxin"/>
</dbReference>
<dbReference type="WBParaSite" id="PTRK_0000318100.1">
    <property type="protein sequence ID" value="PTRK_0000318100.1"/>
    <property type="gene ID" value="PTRK_0000318100"/>
</dbReference>
<evidence type="ECO:0000313" key="10">
    <source>
        <dbReference type="Proteomes" id="UP000038045"/>
    </source>
</evidence>
<evidence type="ECO:0000256" key="2">
    <source>
        <dbReference type="ARBA" id="ARBA00009170"/>
    </source>
</evidence>
<dbReference type="Gene3D" id="1.20.1050.10">
    <property type="match status" value="1"/>
</dbReference>